<gene>
    <name evidence="2" type="ORF">RN607_10295</name>
</gene>
<feature type="signal peptide" evidence="1">
    <location>
        <begin position="1"/>
        <end position="25"/>
    </location>
</feature>
<dbReference type="EMBL" id="CP134880">
    <property type="protein sequence ID" value="WNM26587.1"/>
    <property type="molecule type" value="Genomic_DNA"/>
</dbReference>
<proteinExistence type="predicted"/>
<evidence type="ECO:0000313" key="2">
    <source>
        <dbReference type="EMBL" id="WNM26587.1"/>
    </source>
</evidence>
<organism evidence="2">
    <name type="scientific">Demequina capsici</name>
    <dbReference type="NCBI Taxonomy" id="3075620"/>
    <lineage>
        <taxon>Bacteria</taxon>
        <taxon>Bacillati</taxon>
        <taxon>Actinomycetota</taxon>
        <taxon>Actinomycetes</taxon>
        <taxon>Micrococcales</taxon>
        <taxon>Demequinaceae</taxon>
        <taxon>Demequina</taxon>
    </lineage>
</organism>
<dbReference type="Proteomes" id="UP001303408">
    <property type="component" value="Chromosome"/>
</dbReference>
<dbReference type="PROSITE" id="PS51257">
    <property type="entry name" value="PROKAR_LIPOPROTEIN"/>
    <property type="match status" value="1"/>
</dbReference>
<accession>A0AA96FAV5</accession>
<keyword evidence="1" id="KW-0732">Signal</keyword>
<dbReference type="RefSeq" id="WP_313542440.1">
    <property type="nucleotide sequence ID" value="NZ_CP134880.1"/>
</dbReference>
<evidence type="ECO:0000256" key="1">
    <source>
        <dbReference type="SAM" id="SignalP"/>
    </source>
</evidence>
<sequence length="184" mass="18458">MKRRSLLITSAVAACLLALTVTADAAGRQRIDARLADAPSPYPLRFTGGSALLALATGRMAVTASLTADDVSSLISSRLPAAGAVELTDDAIGVHITIGRQDGVAWATLTPSSDGIVVAVDSVEIAGFEIDPSMLMGDDTSVTVDPPIGDCPGTTVTGVDVSPAGVDIGIAVDQSALSCLAQPA</sequence>
<protein>
    <submittedName>
        <fullName evidence="2">Uncharacterized protein</fullName>
    </submittedName>
</protein>
<name>A0AA96FAV5_9MICO</name>
<feature type="chain" id="PRO_5041714401" evidence="1">
    <location>
        <begin position="26"/>
        <end position="184"/>
    </location>
</feature>
<reference evidence="2" key="1">
    <citation type="submission" date="2023-09" db="EMBL/GenBank/DDBJ databases">
        <title>Demequina sp. a novel bacteria isolated from Capsicum annuum.</title>
        <authorList>
            <person name="Humaira Z."/>
            <person name="Lee J."/>
            <person name="Cho D."/>
        </authorList>
    </citation>
    <scope>NUCLEOTIDE SEQUENCE</scope>
    <source>
        <strain evidence="2">PMTSA13</strain>
    </source>
</reference>
<dbReference type="AlphaFoldDB" id="A0AA96FAV5"/>
<dbReference type="KEGG" id="dcp:RN607_10295"/>